<protein>
    <recommendedName>
        <fullName evidence="4">RNA replicase</fullName>
    </recommendedName>
</protein>
<evidence type="ECO:0000259" key="6">
    <source>
        <dbReference type="Pfam" id="PF19222"/>
    </source>
</evidence>
<dbReference type="GO" id="GO:0003723">
    <property type="term" value="F:RNA binding"/>
    <property type="evidence" value="ECO:0007669"/>
    <property type="project" value="InterPro"/>
</dbReference>
<dbReference type="SUPFAM" id="SSF56672">
    <property type="entry name" value="DNA/RNA polymerases"/>
    <property type="match status" value="1"/>
</dbReference>
<feature type="compositionally biased region" description="Basic and acidic residues" evidence="5">
    <location>
        <begin position="893"/>
        <end position="902"/>
    </location>
</feature>
<evidence type="ECO:0000313" key="7">
    <source>
        <dbReference type="EMBL" id="APG76184.1"/>
    </source>
</evidence>
<evidence type="ECO:0000256" key="2">
    <source>
        <dbReference type="ARBA" id="ARBA00022679"/>
    </source>
</evidence>
<keyword evidence="3" id="KW-0548">Nucleotidyltransferase</keyword>
<evidence type="ECO:0000256" key="5">
    <source>
        <dbReference type="SAM" id="MobiDB-lite"/>
    </source>
</evidence>
<feature type="domain" description="Nodavirus methyltransferase" evidence="6">
    <location>
        <begin position="69"/>
        <end position="213"/>
    </location>
</feature>
<reference evidence="7" key="1">
    <citation type="journal article" date="2016" name="Nature">
        <title>Redefining the invertebrate RNA virosphere.</title>
        <authorList>
            <person name="Shi M."/>
            <person name="Lin X.D."/>
            <person name="Tian J.H."/>
            <person name="Chen L.J."/>
            <person name="Chen X."/>
            <person name="Li C.X."/>
            <person name="Qin X.C."/>
            <person name="Li J."/>
            <person name="Cao J.P."/>
            <person name="Eden J.S."/>
            <person name="Buchmann J."/>
            <person name="Wang W."/>
            <person name="Xu J."/>
            <person name="Holmes E.C."/>
            <person name="Zhang Y.Z."/>
        </authorList>
    </citation>
    <scope>NUCLEOTIDE SEQUENCE</scope>
    <source>
        <strain evidence="7">BHZY60087</strain>
    </source>
</reference>
<dbReference type="GO" id="GO:0006351">
    <property type="term" value="P:DNA-templated transcription"/>
    <property type="evidence" value="ECO:0007669"/>
    <property type="project" value="InterPro"/>
</dbReference>
<dbReference type="GO" id="GO:0003968">
    <property type="term" value="F:RNA-directed RNA polymerase activity"/>
    <property type="evidence" value="ECO:0007669"/>
    <property type="project" value="InterPro"/>
</dbReference>
<evidence type="ECO:0000256" key="1">
    <source>
        <dbReference type="ARBA" id="ARBA00007751"/>
    </source>
</evidence>
<feature type="compositionally biased region" description="Basic residues" evidence="5">
    <location>
        <begin position="869"/>
        <end position="879"/>
    </location>
</feature>
<organism evidence="7">
    <name type="scientific">Beihai noda-like virus 3</name>
    <dbReference type="NCBI Taxonomy" id="1922484"/>
    <lineage>
        <taxon>Viruses</taxon>
        <taxon>Riboviria</taxon>
    </lineage>
</organism>
<name>A0A1L3KFP5_9VIRU</name>
<keyword evidence="2" id="KW-0808">Transferase</keyword>
<accession>A0A1L3KFP5</accession>
<dbReference type="InterPro" id="IPR043502">
    <property type="entry name" value="DNA/RNA_pol_sf"/>
</dbReference>
<dbReference type="CDD" id="cd23173">
    <property type="entry name" value="ps-ssRNAv_Nodaviridae_RdRp"/>
    <property type="match status" value="1"/>
</dbReference>
<dbReference type="Pfam" id="PF19222">
    <property type="entry name" value="Noda_Vmethyltr"/>
    <property type="match status" value="1"/>
</dbReference>
<comment type="similarity">
    <text evidence="1">Belongs to the nodaviridae RNA polymerase family.</text>
</comment>
<dbReference type="EMBL" id="KX883065">
    <property type="protein sequence ID" value="APG76184.1"/>
    <property type="molecule type" value="Genomic_RNA"/>
</dbReference>
<dbReference type="InterPro" id="IPR043647">
    <property type="entry name" value="Noda_Vmethyltr_dom"/>
</dbReference>
<evidence type="ECO:0000256" key="3">
    <source>
        <dbReference type="ARBA" id="ARBA00022695"/>
    </source>
</evidence>
<evidence type="ECO:0000256" key="4">
    <source>
        <dbReference type="ARBA" id="ARBA00032757"/>
    </source>
</evidence>
<sequence>MFRTIDKRALAIVFSVVVSYKTYRALKNGSIRAKMSAVAELLSTEAEVDNDLVRDVFARTVMPEPHHIKGHTHPSAAALRNSATNFALGCASSLGVRPYFVGMSKSDQRRGLSGSRQWYWAKDTKIENRRDPSRPNDMIYMGDVDYYIDMPYFLNTTFNPILLYTHVPEEAAAESDDTAYHFDESGKLVVRVRGGGQYSHHIWDYACDSLVAKEHFWGIPIGTTSYAVERRQVGHSRQLVLLTPIKRWGILSAWLANFAIEGHELKRFDPVVKTRTGDTFIRFQVHGPNGLLWTTSRPNSTLCATVPARDDDAVATAARLGSATLQLPTVVSWLGKDTRHASAVLTDYHRNAVPRPLPTVYPVEESIRSYQFEPAKYDPEARPKLQPFMSPLVNGAFAPDNTSSSERRCVEGRINALKKPEPKPIKFVDECMREFADLVVGDAVLEPVCVETVLEKQTGHAQKLSLTRAFVSGKYTKPILKCFVKAEAYAGPKDPRNISQYNDKDKLEMAQFALALAAHCKQFPWYAPGKTPLEIATRVSEICKHSDFVNVSDYTRMDGTISHYLRQVERVVCMKAFTHHAASLNELLKRNVNNTGILPFGTTFKQESSHGSGCSATSVFQTLRASFTSYLGYRRLGRVPSDAFASIGIHLGDDGVDGDLTIAAHQWAAKKVGLVLESAVVPNGERGVNFLSRYYSSEVWYGRLDSMCDVKRQLSKLHTTVRLPENVSPAHKLVEKCRGYAATDSSTPVLGQFVSSALSFTPEESYRRSLGVASWWSKFKDSEQYPNGNEDGWMDAEFDIQFPEFDRDRFTDWLHTVSSLQEHLHPPLCVEVERPNPPAVEVVVDGDILAPEEPPSATKEPTATLARLPRQRRTRRRKGKAECKPQETPPSEGRGKNRDGAGAKKQRSRPRKVSSRSSEI</sequence>
<proteinExistence type="inferred from homology"/>
<feature type="region of interest" description="Disordered" evidence="5">
    <location>
        <begin position="850"/>
        <end position="920"/>
    </location>
</feature>
<feature type="compositionally biased region" description="Basic residues" evidence="5">
    <location>
        <begin position="904"/>
        <end position="914"/>
    </location>
</feature>